<dbReference type="SUPFAM" id="SSF63380">
    <property type="entry name" value="Riboflavin synthase domain-like"/>
    <property type="match status" value="2"/>
</dbReference>
<sequence length="217" mass="23721">MFTGLVEGLGTVVRINPQGVDKRIFIRPDFDPGEIIPGESIAIDGACLTVVAWDGSVFAADVSSETLRRTTIGDRKPGDKVNLERALRLGDRFGGHIVMGHVDAVGVVTERYEEGRSVRFSFRIPADLAKYVVEKGSITVNGVSLTVNSCRGSLFDVNIIPHTAAMTNIGLLKVGDRVNIEVDIIGKYVEKLLKGWNTRIPTGDRINEDFLKEHGFI</sequence>
<evidence type="ECO:0000256" key="1">
    <source>
        <dbReference type="ARBA" id="ARBA00000968"/>
    </source>
</evidence>
<dbReference type="RefSeq" id="WP_093393414.1">
    <property type="nucleotide sequence ID" value="NZ_FOUU01000001.1"/>
</dbReference>
<accession>A0A1I4RIX9</accession>
<keyword evidence="8" id="KW-0808">Transferase</keyword>
<evidence type="ECO:0000256" key="5">
    <source>
        <dbReference type="ARBA" id="ARBA00012827"/>
    </source>
</evidence>
<dbReference type="FunFam" id="2.40.30.20:FF:000004">
    <property type="entry name" value="Riboflavin synthase, alpha subunit"/>
    <property type="match status" value="1"/>
</dbReference>
<dbReference type="AlphaFoldDB" id="A0A1I4RIX9"/>
<dbReference type="FunFam" id="2.40.30.20:FF:000003">
    <property type="entry name" value="Riboflavin synthase, alpha subunit"/>
    <property type="match status" value="1"/>
</dbReference>
<dbReference type="Proteomes" id="UP000199611">
    <property type="component" value="Unassembled WGS sequence"/>
</dbReference>
<evidence type="ECO:0000256" key="10">
    <source>
        <dbReference type="NCBIfam" id="TIGR00187"/>
    </source>
</evidence>
<feature type="domain" description="Lumazine-binding" evidence="12">
    <location>
        <begin position="1"/>
        <end position="96"/>
    </location>
</feature>
<protein>
    <recommendedName>
        <fullName evidence="6 10">Riboflavin synthase</fullName>
        <ecNumber evidence="5 10">2.5.1.9</ecNumber>
    </recommendedName>
</protein>
<dbReference type="EMBL" id="FOUU01000001">
    <property type="protein sequence ID" value="SFM52198.1"/>
    <property type="molecule type" value="Genomic_DNA"/>
</dbReference>
<dbReference type="PROSITE" id="PS51177">
    <property type="entry name" value="LUMAZINE_BIND"/>
    <property type="match status" value="2"/>
</dbReference>
<proteinExistence type="predicted"/>
<comment type="function">
    <text evidence="2">Catalyzes the dismutation of two molecules of 6,7-dimethyl-8-ribityllumazine, resulting in the formation of riboflavin and 5-amino-6-(D-ribitylamino)uracil.</text>
</comment>
<dbReference type="InterPro" id="IPR026017">
    <property type="entry name" value="Lumazine-bd_dom"/>
</dbReference>
<evidence type="ECO:0000256" key="2">
    <source>
        <dbReference type="ARBA" id="ARBA00002803"/>
    </source>
</evidence>
<dbReference type="PANTHER" id="PTHR21098:SF12">
    <property type="entry name" value="RIBOFLAVIN SYNTHASE"/>
    <property type="match status" value="1"/>
</dbReference>
<feature type="domain" description="Lumazine-binding" evidence="12">
    <location>
        <begin position="97"/>
        <end position="193"/>
    </location>
</feature>
<evidence type="ECO:0000256" key="6">
    <source>
        <dbReference type="ARBA" id="ARBA00013950"/>
    </source>
</evidence>
<dbReference type="GO" id="GO:0009231">
    <property type="term" value="P:riboflavin biosynthetic process"/>
    <property type="evidence" value="ECO:0007669"/>
    <property type="project" value="UniProtKB-KW"/>
</dbReference>
<dbReference type="PIRSF" id="PIRSF000498">
    <property type="entry name" value="Riboflavin_syn_A"/>
    <property type="match status" value="1"/>
</dbReference>
<name>A0A1I4RIX9_9BACT</name>
<gene>
    <name evidence="13" type="ORF">SAMN05660836_00644</name>
</gene>
<dbReference type="CDD" id="cd00402">
    <property type="entry name" value="Riboflavin_synthase_like"/>
    <property type="match status" value="1"/>
</dbReference>
<organism evidence="13 14">
    <name type="scientific">Thermodesulforhabdus norvegica</name>
    <dbReference type="NCBI Taxonomy" id="39841"/>
    <lineage>
        <taxon>Bacteria</taxon>
        <taxon>Pseudomonadati</taxon>
        <taxon>Thermodesulfobacteriota</taxon>
        <taxon>Syntrophobacteria</taxon>
        <taxon>Syntrophobacterales</taxon>
        <taxon>Thermodesulforhabdaceae</taxon>
        <taxon>Thermodesulforhabdus</taxon>
    </lineage>
</organism>
<dbReference type="GO" id="GO:0004746">
    <property type="term" value="F:riboflavin synthase activity"/>
    <property type="evidence" value="ECO:0007669"/>
    <property type="project" value="UniProtKB-UniRule"/>
</dbReference>
<evidence type="ECO:0000256" key="3">
    <source>
        <dbReference type="ARBA" id="ARBA00004887"/>
    </source>
</evidence>
<evidence type="ECO:0000313" key="13">
    <source>
        <dbReference type="EMBL" id="SFM52198.1"/>
    </source>
</evidence>
<dbReference type="STRING" id="39841.SAMN05660836_00644"/>
<dbReference type="Gene3D" id="2.40.30.20">
    <property type="match status" value="2"/>
</dbReference>
<feature type="repeat" description="Lumazine-binding" evidence="11">
    <location>
        <begin position="97"/>
        <end position="193"/>
    </location>
</feature>
<evidence type="ECO:0000256" key="4">
    <source>
        <dbReference type="ARBA" id="ARBA00011233"/>
    </source>
</evidence>
<dbReference type="NCBIfam" id="NF006767">
    <property type="entry name" value="PRK09289.1"/>
    <property type="match status" value="1"/>
</dbReference>
<comment type="pathway">
    <text evidence="3">Cofactor biosynthesis; riboflavin biosynthesis; riboflavin from 2-hydroxy-3-oxobutyl phosphate and 5-amino-6-(D-ribitylamino)uracil: step 2/2.</text>
</comment>
<dbReference type="InterPro" id="IPR017938">
    <property type="entry name" value="Riboflavin_synthase-like_b-brl"/>
</dbReference>
<evidence type="ECO:0000256" key="7">
    <source>
        <dbReference type="ARBA" id="ARBA00022619"/>
    </source>
</evidence>
<dbReference type="EC" id="2.5.1.9" evidence="5 10"/>
<dbReference type="NCBIfam" id="TIGR00187">
    <property type="entry name" value="ribE"/>
    <property type="match status" value="1"/>
</dbReference>
<comment type="catalytic activity">
    <reaction evidence="1">
        <text>2 6,7-dimethyl-8-(1-D-ribityl)lumazine + H(+) = 5-amino-6-(D-ribitylamino)uracil + riboflavin</text>
        <dbReference type="Rhea" id="RHEA:20772"/>
        <dbReference type="ChEBI" id="CHEBI:15378"/>
        <dbReference type="ChEBI" id="CHEBI:15934"/>
        <dbReference type="ChEBI" id="CHEBI:57986"/>
        <dbReference type="ChEBI" id="CHEBI:58201"/>
        <dbReference type="EC" id="2.5.1.9"/>
    </reaction>
</comment>
<dbReference type="InterPro" id="IPR023366">
    <property type="entry name" value="ATP_synth_asu-like_sf"/>
</dbReference>
<evidence type="ECO:0000259" key="12">
    <source>
        <dbReference type="PROSITE" id="PS51177"/>
    </source>
</evidence>
<dbReference type="PANTHER" id="PTHR21098">
    <property type="entry name" value="RIBOFLAVIN SYNTHASE ALPHA CHAIN"/>
    <property type="match status" value="1"/>
</dbReference>
<keyword evidence="9" id="KW-0677">Repeat</keyword>
<feature type="repeat" description="Lumazine-binding" evidence="11">
    <location>
        <begin position="1"/>
        <end position="96"/>
    </location>
</feature>
<evidence type="ECO:0000256" key="8">
    <source>
        <dbReference type="ARBA" id="ARBA00022679"/>
    </source>
</evidence>
<comment type="subunit">
    <text evidence="4">Homotrimer.</text>
</comment>
<keyword evidence="7" id="KW-0686">Riboflavin biosynthesis</keyword>
<reference evidence="13 14" key="1">
    <citation type="submission" date="2016-10" db="EMBL/GenBank/DDBJ databases">
        <authorList>
            <person name="de Groot N.N."/>
        </authorList>
    </citation>
    <scope>NUCLEOTIDE SEQUENCE [LARGE SCALE GENOMIC DNA]</scope>
    <source>
        <strain evidence="13 14">DSM 9990</strain>
    </source>
</reference>
<dbReference type="OrthoDB" id="9788537at2"/>
<evidence type="ECO:0000256" key="9">
    <source>
        <dbReference type="ARBA" id="ARBA00022737"/>
    </source>
</evidence>
<dbReference type="Pfam" id="PF00677">
    <property type="entry name" value="Lum_binding"/>
    <property type="match status" value="2"/>
</dbReference>
<dbReference type="NCBIfam" id="NF009566">
    <property type="entry name" value="PRK13020.1"/>
    <property type="match status" value="1"/>
</dbReference>
<keyword evidence="14" id="KW-1185">Reference proteome</keyword>
<evidence type="ECO:0000313" key="14">
    <source>
        <dbReference type="Proteomes" id="UP000199611"/>
    </source>
</evidence>
<dbReference type="InterPro" id="IPR001783">
    <property type="entry name" value="Lumazine-bd"/>
</dbReference>
<evidence type="ECO:0000256" key="11">
    <source>
        <dbReference type="PROSITE-ProRule" id="PRU00524"/>
    </source>
</evidence>